<evidence type="ECO:0000256" key="12">
    <source>
        <dbReference type="ARBA" id="ARBA00047984"/>
    </source>
</evidence>
<accession>A0AAW1RGG8</accession>
<dbReference type="EC" id="3.6.4.13" evidence="3"/>
<organism evidence="17 18">
    <name type="scientific">Elliptochloris bilobata</name>
    <dbReference type="NCBI Taxonomy" id="381761"/>
    <lineage>
        <taxon>Eukaryota</taxon>
        <taxon>Viridiplantae</taxon>
        <taxon>Chlorophyta</taxon>
        <taxon>core chlorophytes</taxon>
        <taxon>Trebouxiophyceae</taxon>
        <taxon>Trebouxiophyceae incertae sedis</taxon>
        <taxon>Elliptochloris clade</taxon>
        <taxon>Elliptochloris</taxon>
    </lineage>
</organism>
<keyword evidence="11" id="KW-0175">Coiled coil</keyword>
<dbReference type="InterPro" id="IPR006941">
    <property type="entry name" value="RNase_CAF1"/>
</dbReference>
<comment type="similarity">
    <text evidence="1">Belongs to the CAF1 family.</text>
</comment>
<evidence type="ECO:0000256" key="9">
    <source>
        <dbReference type="ARBA" id="ARBA00022840"/>
    </source>
</evidence>
<name>A0AAW1RGG8_9CHLO</name>
<dbReference type="Proteomes" id="UP001445335">
    <property type="component" value="Unassembled WGS sequence"/>
</dbReference>
<keyword evidence="18" id="KW-1185">Reference proteome</keyword>
<dbReference type="InterPro" id="IPR036397">
    <property type="entry name" value="RNaseH_sf"/>
</dbReference>
<dbReference type="PROSITE" id="PS51194">
    <property type="entry name" value="HELICASE_CTER"/>
    <property type="match status" value="1"/>
</dbReference>
<keyword evidence="4" id="KW-0963">Cytoplasm</keyword>
<dbReference type="PANTHER" id="PTHR18934">
    <property type="entry name" value="ATP-DEPENDENT RNA HELICASE"/>
    <property type="match status" value="1"/>
</dbReference>
<evidence type="ECO:0000256" key="8">
    <source>
        <dbReference type="ARBA" id="ARBA00022806"/>
    </source>
</evidence>
<dbReference type="CDD" id="cd18791">
    <property type="entry name" value="SF2_C_RHA"/>
    <property type="match status" value="1"/>
</dbReference>
<dbReference type="InterPro" id="IPR056890">
    <property type="entry name" value="UBA_DHX29-like"/>
</dbReference>
<keyword evidence="6" id="KW-0547">Nucleotide-binding</keyword>
<dbReference type="InterPro" id="IPR012337">
    <property type="entry name" value="RNaseH-like_sf"/>
</dbReference>
<dbReference type="Pfam" id="PF26026">
    <property type="entry name" value="RNA_hel_CTD"/>
    <property type="match status" value="1"/>
</dbReference>
<evidence type="ECO:0000256" key="10">
    <source>
        <dbReference type="ARBA" id="ARBA00022917"/>
    </source>
</evidence>
<keyword evidence="5" id="KW-0396">Initiation factor</keyword>
<dbReference type="FunFam" id="1.20.120.1080:FF:000002">
    <property type="entry name" value="Putative ATP-dependent RNA helicase DHX36"/>
    <property type="match status" value="1"/>
</dbReference>
<comment type="similarity">
    <text evidence="2">Belongs to the DEAD box helicase family. DEAH subfamily.</text>
</comment>
<comment type="caution">
    <text evidence="17">The sequence shown here is derived from an EMBL/GenBank/DDBJ whole genome shotgun (WGS) entry which is preliminary data.</text>
</comment>
<dbReference type="SUPFAM" id="SSF53098">
    <property type="entry name" value="Ribonuclease H-like"/>
    <property type="match status" value="1"/>
</dbReference>
<evidence type="ECO:0000256" key="11">
    <source>
        <dbReference type="ARBA" id="ARBA00023054"/>
    </source>
</evidence>
<dbReference type="Pfam" id="PF24899">
    <property type="entry name" value="UBA_DHX29"/>
    <property type="match status" value="1"/>
</dbReference>
<evidence type="ECO:0000313" key="17">
    <source>
        <dbReference type="EMBL" id="KAK9832693.1"/>
    </source>
</evidence>
<dbReference type="Pfam" id="PF04857">
    <property type="entry name" value="CAF1"/>
    <property type="match status" value="1"/>
</dbReference>
<dbReference type="PROSITE" id="PS00690">
    <property type="entry name" value="DEAH_ATP_HELICASE"/>
    <property type="match status" value="1"/>
</dbReference>
<dbReference type="Pfam" id="PF07717">
    <property type="entry name" value="OB_NTP_bind"/>
    <property type="match status" value="1"/>
</dbReference>
<dbReference type="InterPro" id="IPR014001">
    <property type="entry name" value="Helicase_ATP-bd"/>
</dbReference>
<dbReference type="SUPFAM" id="SSF52540">
    <property type="entry name" value="P-loop containing nucleoside triphosphate hydrolases"/>
    <property type="match status" value="1"/>
</dbReference>
<evidence type="ECO:0000256" key="1">
    <source>
        <dbReference type="ARBA" id="ARBA00008372"/>
    </source>
</evidence>
<evidence type="ECO:0000256" key="13">
    <source>
        <dbReference type="ARBA" id="ARBA00060772"/>
    </source>
</evidence>
<feature type="domain" description="Helicase C-terminal" evidence="16">
    <location>
        <begin position="1428"/>
        <end position="1602"/>
    </location>
</feature>
<dbReference type="InterPro" id="IPR059023">
    <property type="entry name" value="RNA_hel_CTD"/>
</dbReference>
<evidence type="ECO:0000256" key="5">
    <source>
        <dbReference type="ARBA" id="ARBA00022540"/>
    </source>
</evidence>
<evidence type="ECO:0000313" key="18">
    <source>
        <dbReference type="Proteomes" id="UP001445335"/>
    </source>
</evidence>
<dbReference type="FunFam" id="3.40.50.300:FF:000325">
    <property type="entry name" value="ATP-dependent RNA helicase DHX29"/>
    <property type="match status" value="1"/>
</dbReference>
<dbReference type="PROSITE" id="PS51192">
    <property type="entry name" value="HELICASE_ATP_BIND_1"/>
    <property type="match status" value="1"/>
</dbReference>
<dbReference type="Pfam" id="PF21010">
    <property type="entry name" value="HA2_C"/>
    <property type="match status" value="1"/>
</dbReference>
<keyword evidence="7" id="KW-0378">Hydrolase</keyword>
<dbReference type="SMART" id="SM00490">
    <property type="entry name" value="HELICc"/>
    <property type="match status" value="1"/>
</dbReference>
<dbReference type="Gene3D" id="3.30.420.10">
    <property type="entry name" value="Ribonuclease H-like superfamily/Ribonuclease H"/>
    <property type="match status" value="1"/>
</dbReference>
<evidence type="ECO:0000256" key="4">
    <source>
        <dbReference type="ARBA" id="ARBA00022490"/>
    </source>
</evidence>
<dbReference type="PANTHER" id="PTHR18934:SF246">
    <property type="entry name" value="DEXH-BOX ATP-DEPENDENT RNA HELICASE DEXH4, CHLOROPLASTIC-RELATED"/>
    <property type="match status" value="1"/>
</dbReference>
<dbReference type="InterPro" id="IPR011709">
    <property type="entry name" value="DEAD-box_helicase_OB_fold"/>
</dbReference>
<evidence type="ECO:0000259" key="15">
    <source>
        <dbReference type="PROSITE" id="PS51192"/>
    </source>
</evidence>
<dbReference type="InterPro" id="IPR011545">
    <property type="entry name" value="DEAD/DEAH_box_helicase_dom"/>
</dbReference>
<comment type="catalytic activity">
    <reaction evidence="12">
        <text>ATP + H2O = ADP + phosphate + H(+)</text>
        <dbReference type="Rhea" id="RHEA:13065"/>
        <dbReference type="ChEBI" id="CHEBI:15377"/>
        <dbReference type="ChEBI" id="CHEBI:15378"/>
        <dbReference type="ChEBI" id="CHEBI:30616"/>
        <dbReference type="ChEBI" id="CHEBI:43474"/>
        <dbReference type="ChEBI" id="CHEBI:456216"/>
        <dbReference type="EC" id="3.6.4.13"/>
    </reaction>
</comment>
<dbReference type="GO" id="GO:0003743">
    <property type="term" value="F:translation initiation factor activity"/>
    <property type="evidence" value="ECO:0007669"/>
    <property type="project" value="UniProtKB-KW"/>
</dbReference>
<evidence type="ECO:0000259" key="16">
    <source>
        <dbReference type="PROSITE" id="PS51194"/>
    </source>
</evidence>
<feature type="region of interest" description="Disordered" evidence="14">
    <location>
        <begin position="1060"/>
        <end position="1114"/>
    </location>
</feature>
<feature type="region of interest" description="Disordered" evidence="14">
    <location>
        <begin position="838"/>
        <end position="860"/>
    </location>
</feature>
<sequence length="1974" mass="211510">MTGLNEAENSSSYMDDIEDRYRQMAASGRAFLINQFGLAMFQWDGQRYSARTFNFYLFPRPFQGYDRRFMCQAGSMDFLAGQGFDFNKFVYEGVSSMPAALRDERLATVRAAVRSNEIKISRPDDAALVEALVARVSAWLQGDEMELLLEEVNNYQRAIQYQQLEKPQFGAVEPPGFYFERVESPTTGRYVIRLTRAAPADVAAFNERQVEERVAAIHKAAGFTSVFEAMRDCGKPAVGHNVSLDLSFSLAAFAGPLPGAWQEYKRMVQQWLPGGVWDTKHLARHLAKLFRGRSTSLGDIHAALVGGLMRNEVEAFLDEAAERVALTGEPSACQWRMPEVVHAPGFDLYTGEDAAKHAHEAGYDAYMTGAVQPPGAELANGAVDGAAATLESGAVAVDGAETPEGGSGFDAAELARGVAAGEPGAMEALREAARRLREVPLATPPLQTVQAYKGQVHLMASDLPHAALWGPDPPPDRAHVYYVSGLPPGGRQGDLQRPLAAAGLGRLRVSMRARGTQAVVEVASRLGDTAANAAALRSCLRLPHAQVLTHAEFAERKRAGSILSGPFGGWTDTAAMIPTLDAKGGRKAAAEAAAHSAGRRKASAVELTADNEARVRSALAGLQLEQPTPAARAPRARVDAHAVAAVYDSLLTSGFREDDVRQALQALAGSEITQEAALDWICLHVDPARLPRRFAGNARSHAAAAGADPAKALADKDAQRRWILQYAQEQPSSGDEGSESDGEIEDWELWADPREIERRKAERARARMPFEERRKQVAVEWATVRAEAHRAKAAADKPRQKAAGQLIEALKREIASLGLTEAAVEAAAAELALTRAAWPGPREGGGIVEESGEPNDAWPQLGTAGLQPGLFDEAADPEQWNAPARVRPADPLGPWGGYGAGPKRVAKLKGKGRPQPVVEVKLPKALLQQHCQRQGWPPPRFERCAAGGVRLPTAGIRYSVTLETPAAGGGRRKALLRPRAFTLREEDDGWESIQEAQNAAATLALHAVVSEAEPQLWQQLAPLFQGLWLSWAAEAGDGGAAGRAAADEAGRLAFARSLLAQGGDGGQPERRNGSAGVAARAQPAEGDALRAPQGGVPEEAPMASPVALTREEEQEGARMRHRLETWRKSPEGAAWGAKRGDLPVVQIRDGLLAALETADVAVVGGDTGCGKTTQVPQFLLDAAIEGGLGARASLICTQPRRIAAISVAERVASERGQPAPGSEGAIVGYHVRLDAATTAATRLLFCTTGILLRRLASDPTLARVSHVIVDEVHERTLQGDFLMALLRDIVATRRVAGNPLKVVLMSATLDSDLFARYFGGCAVLAAGGRTFPVQHHFLEDAYAVTGYRLAPDSPAALCSGGGGRDRRRRLEHAAGQRAKHLVKEGWGDDEADVAPLNRDFDAARYADLPLSARRNLARVDETRIDYELLEELVAHIYDDYDEGAILVFLPGMGEITATLERLTATAAHRTGRMQVLPLHSSVSPQEQRRIFLRPPPGVRKVVLATNIAETSLTIEDVVYVIDTGKLKERRYDAGRGMSLLVEDFVSRASALQRRGRAGRVRPGHCFGLYTRHRFEHRLRKFQAPEMVRVPLEELVLQIHLLRLGPAAAFLANVLEPPPAKSVAGALAQLQAIGALTADERLTPLGHHLAQLPVDAKIGKLLLLAASLGCLAPCLTIAACLSHRSPFVAGFDQQDAAQRAKAALAAPGADTLAAGQQSDHLVMAAVLAGWEAACAQGGRAGAAAYAKKHLLAGQTLDMLSDMRRQFSGMLADARFVSPRGGARSRASDSKGAGSGAGWADDPAAVWNRHAAQPAVVKAALCAALYPNAAVMDESGGAGRPAWNDGTADVHIHPSSSLHALEAPQFSRPYLVYLEKVKTSRTFLRDCTVVSPMALLLFGGALAVQHEAGLVLVDDWLRIRASAPTAVLVKKLRAALDALLESKVRRPEADLAADGSALVDTIVKVLRDEEAAQARR</sequence>
<keyword evidence="9" id="KW-0067">ATP-binding</keyword>
<dbReference type="GO" id="GO:0005524">
    <property type="term" value="F:ATP binding"/>
    <property type="evidence" value="ECO:0007669"/>
    <property type="project" value="UniProtKB-KW"/>
</dbReference>
<keyword evidence="8" id="KW-0347">Helicase</keyword>
<dbReference type="InterPro" id="IPR007502">
    <property type="entry name" value="Helicase-assoc_dom"/>
</dbReference>
<dbReference type="SMART" id="SM00847">
    <property type="entry name" value="HA2"/>
    <property type="match status" value="1"/>
</dbReference>
<dbReference type="Gene3D" id="3.40.50.300">
    <property type="entry name" value="P-loop containing nucleotide triphosphate hydrolases"/>
    <property type="match status" value="2"/>
</dbReference>
<evidence type="ECO:0000256" key="7">
    <source>
        <dbReference type="ARBA" id="ARBA00022801"/>
    </source>
</evidence>
<evidence type="ECO:0000256" key="2">
    <source>
        <dbReference type="ARBA" id="ARBA00008792"/>
    </source>
</evidence>
<comment type="similarity">
    <text evidence="13">Belongs to the DExH box helicase family.</text>
</comment>
<reference evidence="17 18" key="1">
    <citation type="journal article" date="2024" name="Nat. Commun.">
        <title>Phylogenomics reveals the evolutionary origins of lichenization in chlorophyte algae.</title>
        <authorList>
            <person name="Puginier C."/>
            <person name="Libourel C."/>
            <person name="Otte J."/>
            <person name="Skaloud P."/>
            <person name="Haon M."/>
            <person name="Grisel S."/>
            <person name="Petersen M."/>
            <person name="Berrin J.G."/>
            <person name="Delaux P.M."/>
            <person name="Dal Grande F."/>
            <person name="Keller J."/>
        </authorList>
    </citation>
    <scope>NUCLEOTIDE SEQUENCE [LARGE SCALE GENOMIC DNA]</scope>
    <source>
        <strain evidence="17 18">SAG 245.80</strain>
    </source>
</reference>
<dbReference type="Gene3D" id="1.20.120.1080">
    <property type="match status" value="1"/>
</dbReference>
<dbReference type="GO" id="GO:0016787">
    <property type="term" value="F:hydrolase activity"/>
    <property type="evidence" value="ECO:0007669"/>
    <property type="project" value="UniProtKB-KW"/>
</dbReference>
<dbReference type="FunFam" id="3.40.50.300:FF:000500">
    <property type="entry name" value="ATP-dependent RNA helicase DHX29"/>
    <property type="match status" value="1"/>
</dbReference>
<dbReference type="InterPro" id="IPR002464">
    <property type="entry name" value="DNA/RNA_helicase_DEAH_CS"/>
</dbReference>
<dbReference type="Pfam" id="PF04408">
    <property type="entry name" value="WHD_HA2"/>
    <property type="match status" value="1"/>
</dbReference>
<dbReference type="InterPro" id="IPR048333">
    <property type="entry name" value="HA2_WH"/>
</dbReference>
<dbReference type="InterPro" id="IPR027417">
    <property type="entry name" value="P-loop_NTPase"/>
</dbReference>
<dbReference type="GO" id="GO:0003724">
    <property type="term" value="F:RNA helicase activity"/>
    <property type="evidence" value="ECO:0007669"/>
    <property type="project" value="UniProtKB-EC"/>
</dbReference>
<dbReference type="EMBL" id="JALJOU010000039">
    <property type="protein sequence ID" value="KAK9832693.1"/>
    <property type="molecule type" value="Genomic_DNA"/>
</dbReference>
<dbReference type="InterPro" id="IPR001650">
    <property type="entry name" value="Helicase_C-like"/>
</dbReference>
<dbReference type="Pfam" id="PF00270">
    <property type="entry name" value="DEAD"/>
    <property type="match status" value="1"/>
</dbReference>
<dbReference type="GO" id="GO:0003723">
    <property type="term" value="F:RNA binding"/>
    <property type="evidence" value="ECO:0007669"/>
    <property type="project" value="TreeGrafter"/>
</dbReference>
<evidence type="ECO:0000256" key="6">
    <source>
        <dbReference type="ARBA" id="ARBA00022741"/>
    </source>
</evidence>
<keyword evidence="10" id="KW-0648">Protein biosynthesis</keyword>
<evidence type="ECO:0000256" key="14">
    <source>
        <dbReference type="SAM" id="MobiDB-lite"/>
    </source>
</evidence>
<feature type="domain" description="Helicase ATP-binding" evidence="15">
    <location>
        <begin position="1152"/>
        <end position="1327"/>
    </location>
</feature>
<evidence type="ECO:0000256" key="3">
    <source>
        <dbReference type="ARBA" id="ARBA00012552"/>
    </source>
</evidence>
<dbReference type="CDD" id="cd17917">
    <property type="entry name" value="DEXHc_RHA-like"/>
    <property type="match status" value="1"/>
</dbReference>
<protein>
    <recommendedName>
        <fullName evidence="3">RNA helicase</fullName>
        <ecNumber evidence="3">3.6.4.13</ecNumber>
    </recommendedName>
</protein>
<dbReference type="SMART" id="SM00487">
    <property type="entry name" value="DEXDc"/>
    <property type="match status" value="1"/>
</dbReference>
<proteinExistence type="inferred from homology"/>
<dbReference type="Pfam" id="PF00271">
    <property type="entry name" value="Helicase_C"/>
    <property type="match status" value="1"/>
</dbReference>
<gene>
    <name evidence="17" type="ORF">WJX81_000845</name>
</gene>